<protein>
    <recommendedName>
        <fullName evidence="11">Glycosyl hydrolase</fullName>
    </recommendedName>
</protein>
<dbReference type="Gene3D" id="1.50.10.10">
    <property type="match status" value="1"/>
</dbReference>
<dbReference type="Pfam" id="PF20736">
    <property type="entry name" value="Glyco_hydro127M"/>
    <property type="match status" value="1"/>
</dbReference>
<dbReference type="Gene3D" id="2.115.10.20">
    <property type="entry name" value="Glycosyl hydrolase domain, family 43"/>
    <property type="match status" value="1"/>
</dbReference>
<dbReference type="InterPro" id="IPR052176">
    <property type="entry name" value="Glycosyl_Hydrlase_43_Enz"/>
</dbReference>
<dbReference type="InterPro" id="IPR012341">
    <property type="entry name" value="6hp_glycosidase-like_sf"/>
</dbReference>
<evidence type="ECO:0000256" key="6">
    <source>
        <dbReference type="PIRSR" id="PIRSR606710-2"/>
    </source>
</evidence>
<keyword evidence="4" id="KW-0119">Carbohydrate metabolism</keyword>
<evidence type="ECO:0000256" key="4">
    <source>
        <dbReference type="ARBA" id="ARBA00023277"/>
    </source>
</evidence>
<dbReference type="PANTHER" id="PTHR43772">
    <property type="entry name" value="ENDO-1,4-BETA-XYLANASE"/>
    <property type="match status" value="1"/>
</dbReference>
<sequence length="929" mass="106461">MKVIKWMLTLGILLPTYAFSQSGIERIKIDGFIGERINTCIEKRVKAQNVPELIHPFRHMTEGGWWQSEFFGKWMLGATASYRYTADPELLQIIKDAASDFMETQQLDGYIGNYKQEDRLTNWDIWGRKYSSLALLEYYRLTKDGKALKAVERLIDHLIKELEERNVNIAASGFYYGMASCSILEPVVYLYKETNKPRYLDFAKMIVGGIEQAGSSQLITKALQDIPVSHRSPFPNQWWSFENGQKAYEMMSCYEGLVELGKVLNEPLYLEAVQKTVDNILQEEINIAGSGAAFECWYEGKKKQTIPTYHTMETCVTFTWMQLCARLWRETANPMYMDEFERTMYNALMASMKRDGSQISKYSPLEGRRQPGEEQCGMHINCCNANGPRGFALIPDIAYQVKDNQIYVNLYLNSDAVVALNKNKIALHMQTQYPLDGKIELAINPQKETTFGFEIRIPSWAGRNFRILVNGEQQRYFHKGSYLSLYRKWMKGDRITMDFDLETRVVHHEHSQAVTHGPLVFARDSRFNDGDVDECAVIQCDREGVVQATLKNTFESSFAWITMEVPMILGTDLENPGNKAVRMIHFCDFASSGNDWATTGRYRVWIPETLHVMSEPFYKYSELPNKKEKSGNPIFSGWYADPEAVVFDNKYWIYPTSSLPFEQQLYMDAFSSEDLVNWEKHPKVLSIENISWLRKALWAPAVIEANGKYYFYFGANDIKNNEEIGGIGVAVADTPIGPFKDVLGKPLIGKIVNGAQPIDQFVFKDDDGQYYMYYGGWGHCNIVKMGTDLISIVPFEDGSMYKEVTPENYVEGPFMLKRNGKYYFMWSEGDWNGPDYSVAYAIADSPFGPFRRMGQILKQDKNIATGAGHHSIIKGLDKDEWYIVYHRHPLGDTDGNHRVTCIDRMYFSQDGSILPVEMTNTGVKAASLR</sequence>
<feature type="domain" description="Non-reducing end beta-L-arabinofuranosidase-like GH127 middle" evidence="8">
    <location>
        <begin position="405"/>
        <end position="500"/>
    </location>
</feature>
<dbReference type="PANTHER" id="PTHR43772:SF2">
    <property type="entry name" value="PUTATIVE (AFU_ORTHOLOGUE AFUA_2G04480)-RELATED"/>
    <property type="match status" value="1"/>
</dbReference>
<dbReference type="Pfam" id="PF04616">
    <property type="entry name" value="Glyco_hydro_43"/>
    <property type="match status" value="1"/>
</dbReference>
<name>A0A1V0QD75_9BACE</name>
<dbReference type="InterPro" id="IPR012878">
    <property type="entry name" value="Beta-AFase-like_GH127_cat"/>
</dbReference>
<dbReference type="KEGG" id="bcae:A4V03_14160"/>
<organism evidence="9 10">
    <name type="scientific">Bacteroides caecimuris</name>
    <dbReference type="NCBI Taxonomy" id="1796613"/>
    <lineage>
        <taxon>Bacteria</taxon>
        <taxon>Pseudomonadati</taxon>
        <taxon>Bacteroidota</taxon>
        <taxon>Bacteroidia</taxon>
        <taxon>Bacteroidales</taxon>
        <taxon>Bacteroidaceae</taxon>
        <taxon>Bacteroides</taxon>
    </lineage>
</organism>
<gene>
    <name evidence="9" type="ORF">A4V03_14160</name>
</gene>
<evidence type="ECO:0000256" key="2">
    <source>
        <dbReference type="ARBA" id="ARBA00022651"/>
    </source>
</evidence>
<evidence type="ECO:0000313" key="10">
    <source>
        <dbReference type="Proteomes" id="UP000092631"/>
    </source>
</evidence>
<keyword evidence="5" id="KW-0326">Glycosidase</keyword>
<evidence type="ECO:0000256" key="5">
    <source>
        <dbReference type="ARBA" id="ARBA00023295"/>
    </source>
</evidence>
<keyword evidence="10" id="KW-1185">Reference proteome</keyword>
<evidence type="ECO:0000313" key="9">
    <source>
        <dbReference type="EMBL" id="ARE60508.1"/>
    </source>
</evidence>
<feature type="site" description="Important for catalytic activity, responsible for pKa modulation of the active site Glu and correct orientation of both the proton donor and substrate" evidence="6">
    <location>
        <position position="759"/>
    </location>
</feature>
<evidence type="ECO:0000256" key="3">
    <source>
        <dbReference type="ARBA" id="ARBA00022801"/>
    </source>
</evidence>
<accession>A0A1V0QD75</accession>
<keyword evidence="3" id="KW-0378">Hydrolase</keyword>
<dbReference type="Pfam" id="PF07944">
    <property type="entry name" value="Beta-AFase-like_GH127_cat"/>
    <property type="match status" value="1"/>
</dbReference>
<dbReference type="SUPFAM" id="SSF75005">
    <property type="entry name" value="Arabinanase/levansucrase/invertase"/>
    <property type="match status" value="1"/>
</dbReference>
<dbReference type="GO" id="GO:0004553">
    <property type="term" value="F:hydrolase activity, hydrolyzing O-glycosyl compounds"/>
    <property type="evidence" value="ECO:0007669"/>
    <property type="project" value="InterPro"/>
</dbReference>
<dbReference type="InterPro" id="IPR006710">
    <property type="entry name" value="Glyco_hydro_43"/>
</dbReference>
<comment type="similarity">
    <text evidence="1">Belongs to the glycosyl hydrolase 43 family.</text>
</comment>
<proteinExistence type="inferred from homology"/>
<dbReference type="InterPro" id="IPR049046">
    <property type="entry name" value="Beta-AFase-like_GH127_middle"/>
</dbReference>
<reference evidence="10" key="1">
    <citation type="submission" date="2016-04" db="EMBL/GenBank/DDBJ databases">
        <title>Complete Genome Sequences of Twelve Strains of a Stable Defined Moderately Diverse Mouse Microbiota 2 (sDMDMm2).</title>
        <authorList>
            <person name="Uchimura Y."/>
            <person name="Wyss M."/>
            <person name="Brugiroux S."/>
            <person name="Limenitakis J.P."/>
            <person name="Stecher B."/>
            <person name="McCoy K.D."/>
            <person name="Macpherson A.J."/>
        </authorList>
    </citation>
    <scope>NUCLEOTIDE SEQUENCE [LARGE SCALE GENOMIC DNA]</scope>
    <source>
        <strain evidence="10">I48</strain>
    </source>
</reference>
<feature type="domain" description="Non-reducing end beta-L-arabinofuranosidase-like GH127 catalytic" evidence="7">
    <location>
        <begin position="37"/>
        <end position="392"/>
    </location>
</feature>
<dbReference type="InterPro" id="IPR008928">
    <property type="entry name" value="6-hairpin_glycosidase_sf"/>
</dbReference>
<dbReference type="Proteomes" id="UP000092631">
    <property type="component" value="Chromosome"/>
</dbReference>
<evidence type="ECO:0000256" key="1">
    <source>
        <dbReference type="ARBA" id="ARBA00009865"/>
    </source>
</evidence>
<evidence type="ECO:0008006" key="11">
    <source>
        <dbReference type="Google" id="ProtNLM"/>
    </source>
</evidence>
<dbReference type="EMBL" id="CP015401">
    <property type="protein sequence ID" value="ARE60508.1"/>
    <property type="molecule type" value="Genomic_DNA"/>
</dbReference>
<dbReference type="CDD" id="cd18827">
    <property type="entry name" value="GH43_XlnD-like"/>
    <property type="match status" value="1"/>
</dbReference>
<evidence type="ECO:0000259" key="7">
    <source>
        <dbReference type="Pfam" id="PF07944"/>
    </source>
</evidence>
<dbReference type="AlphaFoldDB" id="A0A1V0QD75"/>
<evidence type="ECO:0000259" key="8">
    <source>
        <dbReference type="Pfam" id="PF20736"/>
    </source>
</evidence>
<keyword evidence="2" id="KW-0858">Xylan degradation</keyword>
<dbReference type="SUPFAM" id="SSF48208">
    <property type="entry name" value="Six-hairpin glycosidases"/>
    <property type="match status" value="1"/>
</dbReference>
<keyword evidence="2" id="KW-0624">Polysaccharide degradation</keyword>
<dbReference type="GO" id="GO:0045493">
    <property type="term" value="P:xylan catabolic process"/>
    <property type="evidence" value="ECO:0007669"/>
    <property type="project" value="UniProtKB-KW"/>
</dbReference>
<dbReference type="InterPro" id="IPR023296">
    <property type="entry name" value="Glyco_hydro_beta-prop_sf"/>
</dbReference>